<dbReference type="EMBL" id="JAQQWL010000002">
    <property type="protein sequence ID" value="KAK8086429.1"/>
    <property type="molecule type" value="Genomic_DNA"/>
</dbReference>
<feature type="region of interest" description="Disordered" evidence="1">
    <location>
        <begin position="1"/>
        <end position="155"/>
    </location>
</feature>
<feature type="compositionally biased region" description="Acidic residues" evidence="1">
    <location>
        <begin position="340"/>
        <end position="372"/>
    </location>
</feature>
<comment type="caution">
    <text evidence="2">The sequence shown here is derived from an EMBL/GenBank/DDBJ whole genome shotgun (WGS) entry which is preliminary data.</text>
</comment>
<organism evidence="2 3">
    <name type="scientific">Apiospora phragmitis</name>
    <dbReference type="NCBI Taxonomy" id="2905665"/>
    <lineage>
        <taxon>Eukaryota</taxon>
        <taxon>Fungi</taxon>
        <taxon>Dikarya</taxon>
        <taxon>Ascomycota</taxon>
        <taxon>Pezizomycotina</taxon>
        <taxon>Sordariomycetes</taxon>
        <taxon>Xylariomycetidae</taxon>
        <taxon>Amphisphaeriales</taxon>
        <taxon>Apiosporaceae</taxon>
        <taxon>Apiospora</taxon>
    </lineage>
</organism>
<feature type="compositionally biased region" description="Basic residues" evidence="1">
    <location>
        <begin position="98"/>
        <end position="110"/>
    </location>
</feature>
<reference evidence="2 3" key="1">
    <citation type="submission" date="2023-01" db="EMBL/GenBank/DDBJ databases">
        <title>Analysis of 21 Apiospora genomes using comparative genomics revels a genus with tremendous synthesis potential of carbohydrate active enzymes and secondary metabolites.</title>
        <authorList>
            <person name="Sorensen T."/>
        </authorList>
    </citation>
    <scope>NUCLEOTIDE SEQUENCE [LARGE SCALE GENOMIC DNA]</scope>
    <source>
        <strain evidence="2 3">CBS 135458</strain>
    </source>
</reference>
<dbReference type="Proteomes" id="UP001480595">
    <property type="component" value="Unassembled WGS sequence"/>
</dbReference>
<gene>
    <name evidence="2" type="ORF">PG994_001403</name>
</gene>
<sequence>MAPGKTTAGRATRKAPVAGTRPQKRAAPPSGADNAAASSSKRRKTEENPTVAEGSVSDYQEEASEYEEDADAFSPPPAAKSKATKRGANKGKAPAAAKPKRAPRQSKPKPKPTSTIVWMKDHSDVQRPPYIPGSFKWVQESKPTGKKAEDGKPTETGRKLISWSRERMYEKLLLNMYYECSKSGLDIPWEKIAHRLEPGTSKDAMLQTLERLRQTVLAEGHMVPPELGTKDHWTRGFTRVYPDSFQDEDILYSRPVGWLEEMDHPKERNPTADRLTFNGQFKFKVTYTASTAPIPEMFKPDTSKRQNETRLSAAQVIAQLKGEEEEEGSVVSSSPNVDNDTSEDVAGDEDDFAEVDDDGEEEYEDEEDYEEAEDGVIYDEHNPLPNINQSPANHLPIARRVPGINNTPQQENGSLPAHMNSPATPGMMNTGGPVYQDGTQHGYWQHMSANAAANYSTPPNCYAAMNGSSSVDPSRQQILPPRRAFVARNAHGSPAD</sequence>
<dbReference type="RefSeq" id="XP_066720953.1">
    <property type="nucleotide sequence ID" value="XM_066852812.1"/>
</dbReference>
<feature type="compositionally biased region" description="Basic and acidic residues" evidence="1">
    <location>
        <begin position="146"/>
        <end position="155"/>
    </location>
</feature>
<name>A0ABR1WTG2_9PEZI</name>
<dbReference type="GeneID" id="92085875"/>
<keyword evidence="3" id="KW-1185">Reference proteome</keyword>
<protein>
    <submittedName>
        <fullName evidence="2">Uncharacterized protein</fullName>
    </submittedName>
</protein>
<feature type="region of interest" description="Disordered" evidence="1">
    <location>
        <begin position="398"/>
        <end position="434"/>
    </location>
</feature>
<proteinExistence type="predicted"/>
<feature type="compositionally biased region" description="Acidic residues" evidence="1">
    <location>
        <begin position="59"/>
        <end position="71"/>
    </location>
</feature>
<accession>A0ABR1WTG2</accession>
<evidence type="ECO:0000313" key="3">
    <source>
        <dbReference type="Proteomes" id="UP001480595"/>
    </source>
</evidence>
<feature type="region of interest" description="Disordered" evidence="1">
    <location>
        <begin position="321"/>
        <end position="372"/>
    </location>
</feature>
<evidence type="ECO:0000313" key="2">
    <source>
        <dbReference type="EMBL" id="KAK8086429.1"/>
    </source>
</evidence>
<feature type="compositionally biased region" description="Polar residues" evidence="1">
    <location>
        <begin position="404"/>
        <end position="413"/>
    </location>
</feature>
<feature type="compositionally biased region" description="Low complexity" evidence="1">
    <location>
        <begin position="26"/>
        <end position="39"/>
    </location>
</feature>
<evidence type="ECO:0000256" key="1">
    <source>
        <dbReference type="SAM" id="MobiDB-lite"/>
    </source>
</evidence>